<proteinExistence type="predicted"/>
<keyword evidence="2" id="KW-1185">Reference proteome</keyword>
<dbReference type="Proteomes" id="UP000461880">
    <property type="component" value="Unassembled WGS sequence"/>
</dbReference>
<gene>
    <name evidence="1" type="ORF">FYJ51_09115</name>
</gene>
<sequence>MICAAGMRIEGSIRNCSRAYESTKRIPCGYAFFCDWKKYPDRRGCTGVFFGYYPASKAEKLNPIDALRYE</sequence>
<reference evidence="1 2" key="1">
    <citation type="submission" date="2019-08" db="EMBL/GenBank/DDBJ databases">
        <title>In-depth cultivation of the pig gut microbiome towards novel bacterial diversity and tailored functional studies.</title>
        <authorList>
            <person name="Wylensek D."/>
            <person name="Hitch T.C.A."/>
            <person name="Clavel T."/>
        </authorList>
    </citation>
    <scope>NUCLEOTIDE SEQUENCE [LARGE SCALE GENOMIC DNA]</scope>
    <source>
        <strain evidence="1 2">Oil+RF-744-GAM-WT-6</strain>
    </source>
</reference>
<evidence type="ECO:0000313" key="2">
    <source>
        <dbReference type="Proteomes" id="UP000461880"/>
    </source>
</evidence>
<organism evidence="1 2">
    <name type="scientific">Stecheria intestinalis</name>
    <dbReference type="NCBI Taxonomy" id="2606630"/>
    <lineage>
        <taxon>Bacteria</taxon>
        <taxon>Bacillati</taxon>
        <taxon>Bacillota</taxon>
        <taxon>Erysipelotrichia</taxon>
        <taxon>Erysipelotrichales</taxon>
        <taxon>Erysipelotrichaceae</taxon>
        <taxon>Stecheria</taxon>
    </lineage>
</organism>
<dbReference type="EMBL" id="VUMN01000022">
    <property type="protein sequence ID" value="MSS59058.1"/>
    <property type="molecule type" value="Genomic_DNA"/>
</dbReference>
<accession>A0A7X2TGS7</accession>
<evidence type="ECO:0000313" key="1">
    <source>
        <dbReference type="EMBL" id="MSS59058.1"/>
    </source>
</evidence>
<protein>
    <submittedName>
        <fullName evidence="1">ABC transporter permease</fullName>
    </submittedName>
</protein>
<name>A0A7X2TGS7_9FIRM</name>
<dbReference type="AlphaFoldDB" id="A0A7X2TGS7"/>
<comment type="caution">
    <text evidence="1">The sequence shown here is derived from an EMBL/GenBank/DDBJ whole genome shotgun (WGS) entry which is preliminary data.</text>
</comment>